<feature type="coiled-coil region" evidence="2">
    <location>
        <begin position="288"/>
        <end position="315"/>
    </location>
</feature>
<dbReference type="PANTHER" id="PTHR43625:SF78">
    <property type="entry name" value="PYRIDOXAL REDUCTASE-RELATED"/>
    <property type="match status" value="1"/>
</dbReference>
<feature type="domain" description="NADP-dependent oxidoreductase" evidence="3">
    <location>
        <begin position="17"/>
        <end position="309"/>
    </location>
</feature>
<keyword evidence="1" id="KW-0560">Oxidoreductase</keyword>
<organism evidence="4 5">
    <name type="scientific">Xylaria multiplex</name>
    <dbReference type="NCBI Taxonomy" id="323545"/>
    <lineage>
        <taxon>Eukaryota</taxon>
        <taxon>Fungi</taxon>
        <taxon>Dikarya</taxon>
        <taxon>Ascomycota</taxon>
        <taxon>Pezizomycotina</taxon>
        <taxon>Sordariomycetes</taxon>
        <taxon>Xylariomycetidae</taxon>
        <taxon>Xylariales</taxon>
        <taxon>Xylariaceae</taxon>
        <taxon>Xylaria</taxon>
    </lineage>
</organism>
<dbReference type="InterPro" id="IPR023210">
    <property type="entry name" value="NADP_OxRdtase_dom"/>
</dbReference>
<accession>A0A7C8ITL0</accession>
<dbReference type="EMBL" id="WUBL01000063">
    <property type="protein sequence ID" value="KAF2967704.1"/>
    <property type="molecule type" value="Genomic_DNA"/>
</dbReference>
<dbReference type="InParanoid" id="A0A7C8ITL0"/>
<dbReference type="Pfam" id="PF00248">
    <property type="entry name" value="Aldo_ket_red"/>
    <property type="match status" value="1"/>
</dbReference>
<name>A0A7C8ITL0_9PEZI</name>
<dbReference type="InterPro" id="IPR036812">
    <property type="entry name" value="NAD(P)_OxRdtase_dom_sf"/>
</dbReference>
<dbReference type="Gene3D" id="3.20.20.100">
    <property type="entry name" value="NADP-dependent oxidoreductase domain"/>
    <property type="match status" value="1"/>
</dbReference>
<dbReference type="AlphaFoldDB" id="A0A7C8ITL0"/>
<dbReference type="GO" id="GO:0005737">
    <property type="term" value="C:cytoplasm"/>
    <property type="evidence" value="ECO:0007669"/>
    <property type="project" value="TreeGrafter"/>
</dbReference>
<dbReference type="GO" id="GO:0016491">
    <property type="term" value="F:oxidoreductase activity"/>
    <property type="evidence" value="ECO:0007669"/>
    <property type="project" value="UniProtKB-KW"/>
</dbReference>
<keyword evidence="5" id="KW-1185">Reference proteome</keyword>
<gene>
    <name evidence="4" type="ORF">GQX73_g5887</name>
</gene>
<dbReference type="OrthoDB" id="37537at2759"/>
<dbReference type="SUPFAM" id="SSF51430">
    <property type="entry name" value="NAD(P)-linked oxidoreductase"/>
    <property type="match status" value="1"/>
</dbReference>
<dbReference type="CDD" id="cd19077">
    <property type="entry name" value="AKR_AKR8A1-2"/>
    <property type="match status" value="1"/>
</dbReference>
<keyword evidence="2" id="KW-0175">Coiled coil</keyword>
<dbReference type="Proteomes" id="UP000481858">
    <property type="component" value="Unassembled WGS sequence"/>
</dbReference>
<dbReference type="FunCoup" id="A0A7C8ITL0">
    <property type="interactions" value="28"/>
</dbReference>
<dbReference type="PANTHER" id="PTHR43625">
    <property type="entry name" value="AFLATOXIN B1 ALDEHYDE REDUCTASE"/>
    <property type="match status" value="1"/>
</dbReference>
<evidence type="ECO:0000313" key="5">
    <source>
        <dbReference type="Proteomes" id="UP000481858"/>
    </source>
</evidence>
<evidence type="ECO:0000259" key="3">
    <source>
        <dbReference type="Pfam" id="PF00248"/>
    </source>
</evidence>
<protein>
    <recommendedName>
        <fullName evidence="3">NADP-dependent oxidoreductase domain-containing protein</fullName>
    </recommendedName>
</protein>
<evidence type="ECO:0000313" key="4">
    <source>
        <dbReference type="EMBL" id="KAF2967704.1"/>
    </source>
</evidence>
<comment type="caution">
    <text evidence="4">The sequence shown here is derived from an EMBL/GenBank/DDBJ whole genome shotgun (WGS) entry which is preliminary data.</text>
</comment>
<reference evidence="4 5" key="1">
    <citation type="submission" date="2019-12" db="EMBL/GenBank/DDBJ databases">
        <title>Draft genome sequence of the ascomycete Xylaria multiplex DSM 110363.</title>
        <authorList>
            <person name="Buettner E."/>
            <person name="Kellner H."/>
        </authorList>
    </citation>
    <scope>NUCLEOTIDE SEQUENCE [LARGE SCALE GENOMIC DNA]</scope>
    <source>
        <strain evidence="4 5">DSM 110363</strain>
    </source>
</reference>
<proteinExistence type="predicted"/>
<sequence length="329" mass="35956">MPRLSPPTTIAGKPVNPIGYGMMNLTAYGTVSHSDAIKSLRAAINSGANFWNGGLFYGPPDANSLILLKDYFTKYPEDAPKVVLSIKGAYNAVTHTPECNPESIRAAVDEALRLLDGTHPIDLFECARIDPTVPVENMVKTLVELIKEGKIGSYGLSEVNAQTIRRAHAAHPPAGVEIELSLFSRHALEKGGIIDTCHELGIPIIGYSVLDRGWLTGQLKTLDDLPKDDIRRHFPRFRPGAFEQNVKLAEFVEGIAGRKGVTPAQMAIAWVKQQGVLPIPGAVKASRVEENSKEIELTDTELAELQQALDKYQVVGLRYPEAFVARLDQ</sequence>
<evidence type="ECO:0000256" key="2">
    <source>
        <dbReference type="SAM" id="Coils"/>
    </source>
</evidence>
<evidence type="ECO:0000256" key="1">
    <source>
        <dbReference type="ARBA" id="ARBA00023002"/>
    </source>
</evidence>
<dbReference type="InterPro" id="IPR050791">
    <property type="entry name" value="Aldo-Keto_reductase"/>
</dbReference>